<dbReference type="Proteomes" id="UP000230282">
    <property type="component" value="Unassembled WGS sequence"/>
</dbReference>
<accession>A0A2M8RYH2</accession>
<dbReference type="EMBL" id="PHGZ01000004">
    <property type="protein sequence ID" value="PJG83938.1"/>
    <property type="molecule type" value="Genomic_DNA"/>
</dbReference>
<evidence type="ECO:0000313" key="2">
    <source>
        <dbReference type="Proteomes" id="UP000230282"/>
    </source>
</evidence>
<sequence>MLLIKNPRIFHNIAIKLIDESRNSLNAILFSLNNKIPTFGIFSYLQQPVRHLNSSFSTENL</sequence>
<evidence type="ECO:0000313" key="1">
    <source>
        <dbReference type="EMBL" id="PJG83938.1"/>
    </source>
</evidence>
<comment type="caution">
    <text evidence="1">The sequence shown here is derived from an EMBL/GenBank/DDBJ whole genome shotgun (WGS) entry which is preliminary data.</text>
</comment>
<proteinExistence type="predicted"/>
<dbReference type="AlphaFoldDB" id="A0A2M8RYH2"/>
<gene>
    <name evidence="1" type="ORF">CVP04_02265</name>
</gene>
<reference evidence="1 2" key="1">
    <citation type="submission" date="2017-11" db="EMBL/GenBank/DDBJ databases">
        <title>Reclassification of Bisgaard taxon 5 as Caviibacterium pharyngocola gen. nov., sp. nov.</title>
        <authorList>
            <person name="Christensen H."/>
        </authorList>
    </citation>
    <scope>NUCLEOTIDE SEQUENCE [LARGE SCALE GENOMIC DNA]</scope>
    <source>
        <strain evidence="1 2">7_3</strain>
    </source>
</reference>
<name>A0A2M8RYH2_9PAST</name>
<protein>
    <submittedName>
        <fullName evidence="1">Uncharacterized protein</fullName>
    </submittedName>
</protein>
<keyword evidence="2" id="KW-1185">Reference proteome</keyword>
<organism evidence="1 2">
    <name type="scientific">Caviibacterium pharyngocola</name>
    <dbReference type="NCBI Taxonomy" id="28159"/>
    <lineage>
        <taxon>Bacteria</taxon>
        <taxon>Pseudomonadati</taxon>
        <taxon>Pseudomonadota</taxon>
        <taxon>Gammaproteobacteria</taxon>
        <taxon>Pasteurellales</taxon>
        <taxon>Pasteurellaceae</taxon>
        <taxon>Caviibacterium</taxon>
    </lineage>
</organism>